<dbReference type="EMBL" id="JANJQO010002897">
    <property type="protein sequence ID" value="KAJ2965669.1"/>
    <property type="molecule type" value="Genomic_DNA"/>
</dbReference>
<comment type="caution">
    <text evidence="1">The sequence shown here is derived from an EMBL/GenBank/DDBJ whole genome shotgun (WGS) entry which is preliminary data.</text>
</comment>
<name>A0ACC1MFQ7_9HYPO</name>
<proteinExistence type="predicted"/>
<protein>
    <submittedName>
        <fullName evidence="1">Uncharacterized protein</fullName>
    </submittedName>
</protein>
<reference evidence="1" key="1">
    <citation type="submission" date="2022-08" db="EMBL/GenBank/DDBJ databases">
        <title>Genome Sequence of Lecanicillium fungicola.</title>
        <authorList>
            <person name="Buettner E."/>
        </authorList>
    </citation>
    <scope>NUCLEOTIDE SEQUENCE</scope>
    <source>
        <strain evidence="1">Babe33</strain>
    </source>
</reference>
<dbReference type="Proteomes" id="UP001143910">
    <property type="component" value="Unassembled WGS sequence"/>
</dbReference>
<keyword evidence="2" id="KW-1185">Reference proteome</keyword>
<evidence type="ECO:0000313" key="1">
    <source>
        <dbReference type="EMBL" id="KAJ2965669.1"/>
    </source>
</evidence>
<sequence>MSSFFTIPGAQKKRKRAAATSEDAPKKRTVSHKPNKRGSKPAAAPRKQRPERDESISGSDSEDDDDDADSDIPSDMQEDVSERSEAEENEEETAAERRLRLAERYLENVKQTVDEAGFDAAEIDRDMINERLQEDIAETKGRVYRQLAPELALAKSSQTFFRTNTGAVTSIATCAPYVYTATKDMFLQKWRMQDLPKDQYKKTTKRKPKKSPAPPRRKPQLETWIRGNTAKEKEQYYKRHTGRILAVAASPDGKYVVTGGEDKKIIVYEAAGLKPIKPGRDGLRGNAVWSPGGCRRY</sequence>
<organism evidence="1 2">
    <name type="scientific">Zarea fungicola</name>
    <dbReference type="NCBI Taxonomy" id="93591"/>
    <lineage>
        <taxon>Eukaryota</taxon>
        <taxon>Fungi</taxon>
        <taxon>Dikarya</taxon>
        <taxon>Ascomycota</taxon>
        <taxon>Pezizomycotina</taxon>
        <taxon>Sordariomycetes</taxon>
        <taxon>Hypocreomycetidae</taxon>
        <taxon>Hypocreales</taxon>
        <taxon>Cordycipitaceae</taxon>
        <taxon>Zarea</taxon>
    </lineage>
</organism>
<evidence type="ECO:0000313" key="2">
    <source>
        <dbReference type="Proteomes" id="UP001143910"/>
    </source>
</evidence>
<gene>
    <name evidence="1" type="ORF">NQ176_g10506</name>
</gene>
<accession>A0ACC1MFQ7</accession>